<dbReference type="AlphaFoldDB" id="A0A6C0BNM2"/>
<dbReference type="EMBL" id="MN739193">
    <property type="protein sequence ID" value="QHS92863.1"/>
    <property type="molecule type" value="Genomic_DNA"/>
</dbReference>
<evidence type="ECO:0000313" key="1">
    <source>
        <dbReference type="EMBL" id="QHS92863.1"/>
    </source>
</evidence>
<reference evidence="1" key="1">
    <citation type="journal article" date="2020" name="Nature">
        <title>Giant virus diversity and host interactions through global metagenomics.</title>
        <authorList>
            <person name="Schulz F."/>
            <person name="Roux S."/>
            <person name="Paez-Espino D."/>
            <person name="Jungbluth S."/>
            <person name="Walsh D.A."/>
            <person name="Denef V.J."/>
            <person name="McMahon K.D."/>
            <person name="Konstantinidis K.T."/>
            <person name="Eloe-Fadrosh E.A."/>
            <person name="Kyrpides N.C."/>
            <person name="Woyke T."/>
        </authorList>
    </citation>
    <scope>NUCLEOTIDE SEQUENCE</scope>
    <source>
        <strain evidence="1">GVMAG-M-3300017651-5</strain>
    </source>
</reference>
<organism evidence="1">
    <name type="scientific">viral metagenome</name>
    <dbReference type="NCBI Taxonomy" id="1070528"/>
    <lineage>
        <taxon>unclassified sequences</taxon>
        <taxon>metagenomes</taxon>
        <taxon>organismal metagenomes</taxon>
    </lineage>
</organism>
<accession>A0A6C0BNM2</accession>
<proteinExistence type="predicted"/>
<sequence length="137" mass="16406">MSFMNFTDKEIFHDHTKQLIDILKGQKNPKIVTARNPFERKIIYEFCETNGWDREKIGTEDHWKGEWFFCDYNPPCCDGYSRSYRVEYTTFKLSRKLQWTRGIVRQPLEAAGLCSDVVIHHVYPYLNDLFKNELTIE</sequence>
<protein>
    <submittedName>
        <fullName evidence="1">Uncharacterized protein</fullName>
    </submittedName>
</protein>
<name>A0A6C0BNM2_9ZZZZ</name>